<dbReference type="GO" id="GO:0015074">
    <property type="term" value="P:DNA integration"/>
    <property type="evidence" value="ECO:0007669"/>
    <property type="project" value="InterPro"/>
</dbReference>
<reference evidence="3" key="1">
    <citation type="journal article" date="2014" name="Front. Microbiol.">
        <title>High frequency of phylogenetically diverse reductive dehalogenase-homologous genes in deep subseafloor sedimentary metagenomes.</title>
        <authorList>
            <person name="Kawai M."/>
            <person name="Futagami T."/>
            <person name="Toyoda A."/>
            <person name="Takaki Y."/>
            <person name="Nishi S."/>
            <person name="Hori S."/>
            <person name="Arai W."/>
            <person name="Tsubouchi T."/>
            <person name="Morono Y."/>
            <person name="Uchiyama I."/>
            <person name="Ito T."/>
            <person name="Fujiyama A."/>
            <person name="Inagaki F."/>
            <person name="Takami H."/>
        </authorList>
    </citation>
    <scope>NUCLEOTIDE SEQUENCE</scope>
    <source>
        <strain evidence="3">Expedition CK06-06</strain>
    </source>
</reference>
<evidence type="ECO:0000256" key="1">
    <source>
        <dbReference type="ARBA" id="ARBA00023125"/>
    </source>
</evidence>
<evidence type="ECO:0000313" key="3">
    <source>
        <dbReference type="EMBL" id="GAI50685.1"/>
    </source>
</evidence>
<proteinExistence type="predicted"/>
<evidence type="ECO:0000259" key="2">
    <source>
        <dbReference type="PROSITE" id="PS51900"/>
    </source>
</evidence>
<feature type="non-terminal residue" evidence="3">
    <location>
        <position position="65"/>
    </location>
</feature>
<name>X1QI33_9ZZZZ</name>
<dbReference type="EMBL" id="BARV01037425">
    <property type="protein sequence ID" value="GAI50685.1"/>
    <property type="molecule type" value="Genomic_DNA"/>
</dbReference>
<gene>
    <name evidence="3" type="ORF">S06H3_57902</name>
</gene>
<organism evidence="3">
    <name type="scientific">marine sediment metagenome</name>
    <dbReference type="NCBI Taxonomy" id="412755"/>
    <lineage>
        <taxon>unclassified sequences</taxon>
        <taxon>metagenomes</taxon>
        <taxon>ecological metagenomes</taxon>
    </lineage>
</organism>
<dbReference type="SUPFAM" id="SSF47823">
    <property type="entry name" value="lambda integrase-like, N-terminal domain"/>
    <property type="match status" value="1"/>
</dbReference>
<sequence length="65" mass="7307">MAAFIAAEKAKGIFQSYDELLKGYLLKLREKRYSAATTARKVASAKTFFKFMVDSGRIRGNPTQN</sequence>
<keyword evidence="1" id="KW-0238">DNA-binding</keyword>
<accession>X1QI33</accession>
<dbReference type="InterPro" id="IPR010998">
    <property type="entry name" value="Integrase_recombinase_N"/>
</dbReference>
<dbReference type="AlphaFoldDB" id="X1QI33"/>
<dbReference type="Gene3D" id="1.10.150.130">
    <property type="match status" value="1"/>
</dbReference>
<feature type="domain" description="Core-binding (CB)" evidence="2">
    <location>
        <begin position="1"/>
        <end position="53"/>
    </location>
</feature>
<dbReference type="InterPro" id="IPR044068">
    <property type="entry name" value="CB"/>
</dbReference>
<protein>
    <recommendedName>
        <fullName evidence="2">Core-binding (CB) domain-containing protein</fullName>
    </recommendedName>
</protein>
<dbReference type="PROSITE" id="PS51900">
    <property type="entry name" value="CB"/>
    <property type="match status" value="1"/>
</dbReference>
<dbReference type="GO" id="GO:0003677">
    <property type="term" value="F:DNA binding"/>
    <property type="evidence" value="ECO:0007669"/>
    <property type="project" value="UniProtKB-KW"/>
</dbReference>
<dbReference type="InterPro" id="IPR004107">
    <property type="entry name" value="Integrase_SAM-like_N"/>
</dbReference>
<dbReference type="Pfam" id="PF02899">
    <property type="entry name" value="Phage_int_SAM_1"/>
    <property type="match status" value="1"/>
</dbReference>
<comment type="caution">
    <text evidence="3">The sequence shown here is derived from an EMBL/GenBank/DDBJ whole genome shotgun (WGS) entry which is preliminary data.</text>
</comment>